<reference evidence="1 2" key="1">
    <citation type="submission" date="2020-05" db="EMBL/GenBank/DDBJ databases">
        <title>Actinomadura verrucosospora NRRL-B18236 (PFL_A860) Genome sequencing and assembly.</title>
        <authorList>
            <person name="Samborskyy M."/>
        </authorList>
    </citation>
    <scope>NUCLEOTIDE SEQUENCE [LARGE SCALE GENOMIC DNA]</scope>
    <source>
        <strain evidence="1 2">NRRL:B18236</strain>
    </source>
</reference>
<dbReference type="EMBL" id="CP053892">
    <property type="protein sequence ID" value="QKG24351.1"/>
    <property type="molecule type" value="Genomic_DNA"/>
</dbReference>
<accession>A0A7D3W2B1</accession>
<dbReference type="InterPro" id="IPR043519">
    <property type="entry name" value="NT_sf"/>
</dbReference>
<evidence type="ECO:0000313" key="2">
    <source>
        <dbReference type="Proteomes" id="UP000501240"/>
    </source>
</evidence>
<keyword evidence="2" id="KW-1185">Reference proteome</keyword>
<evidence type="ECO:0000313" key="1">
    <source>
        <dbReference type="EMBL" id="QKG24351.1"/>
    </source>
</evidence>
<proteinExistence type="predicted"/>
<dbReference type="Pfam" id="PF04229">
    <property type="entry name" value="GrpB"/>
    <property type="match status" value="1"/>
</dbReference>
<gene>
    <name evidence="1" type="ORF">ACTIVE_5994</name>
</gene>
<dbReference type="AlphaFoldDB" id="A0A7D3W2B1"/>
<evidence type="ECO:0008006" key="3">
    <source>
        <dbReference type="Google" id="ProtNLM"/>
    </source>
</evidence>
<name>A0A7D3W2B1_ACTVE</name>
<dbReference type="Proteomes" id="UP000501240">
    <property type="component" value="Chromosome"/>
</dbReference>
<organism evidence="1 2">
    <name type="scientific">Actinomadura verrucosospora</name>
    <dbReference type="NCBI Taxonomy" id="46165"/>
    <lineage>
        <taxon>Bacteria</taxon>
        <taxon>Bacillati</taxon>
        <taxon>Actinomycetota</taxon>
        <taxon>Actinomycetes</taxon>
        <taxon>Streptosporangiales</taxon>
        <taxon>Thermomonosporaceae</taxon>
        <taxon>Actinomadura</taxon>
    </lineage>
</organism>
<dbReference type="PANTHER" id="PTHR34822:SF1">
    <property type="entry name" value="GRPB FAMILY PROTEIN"/>
    <property type="match status" value="1"/>
</dbReference>
<dbReference type="SUPFAM" id="SSF81301">
    <property type="entry name" value="Nucleotidyltransferase"/>
    <property type="match status" value="1"/>
</dbReference>
<sequence>MITVVDYDSAWPQRFEALRQEYARAMAAAGVPVVAIEHVGSTSVPGLAAKPVIDCDIIVAPANVEAAAAVLVELGFRPLGELGIPQRWAFKEPARLTGTSTYVIVEGSLSLRNHLCVRDTLRTNAALRDEYAAVKKRVGATAADIDEYGRGKNAVLQKILEAAGLSEAERASINDNDVPSHKDLPR</sequence>
<dbReference type="PANTHER" id="PTHR34822">
    <property type="entry name" value="GRPB DOMAIN PROTEIN (AFU_ORTHOLOGUE AFUA_1G01530)"/>
    <property type="match status" value="1"/>
</dbReference>
<protein>
    <recommendedName>
        <fullName evidence="3">GrpB family protein</fullName>
    </recommendedName>
</protein>
<dbReference type="RefSeq" id="WP_173098171.1">
    <property type="nucleotide sequence ID" value="NZ_CP053892.1"/>
</dbReference>
<dbReference type="Gene3D" id="3.30.460.10">
    <property type="entry name" value="Beta Polymerase, domain 2"/>
    <property type="match status" value="1"/>
</dbReference>
<dbReference type="InterPro" id="IPR007344">
    <property type="entry name" value="GrpB/CoaE"/>
</dbReference>